<dbReference type="Gene3D" id="3.40.630.10">
    <property type="entry name" value="Zn peptidases"/>
    <property type="match status" value="1"/>
</dbReference>
<dbReference type="RefSeq" id="WP_052039310.1">
    <property type="nucleotide sequence ID" value="NZ_AP024686.1"/>
</dbReference>
<accession>A0ABN6GMD8</accession>
<evidence type="ECO:0000313" key="1">
    <source>
        <dbReference type="EMBL" id="BCX31512.1"/>
    </source>
</evidence>
<dbReference type="Gene3D" id="3.30.70.360">
    <property type="match status" value="1"/>
</dbReference>
<evidence type="ECO:0000313" key="2">
    <source>
        <dbReference type="Proteomes" id="UP000825100"/>
    </source>
</evidence>
<dbReference type="InterPro" id="IPR002933">
    <property type="entry name" value="Peptidase_M20"/>
</dbReference>
<gene>
    <name evidence="1" type="ORF">LTWDN19_20790</name>
</gene>
<organism evidence="1 2">
    <name type="scientific">Latilactobacillus curvatus</name>
    <name type="common">Lactobacillus curvatus</name>
    <dbReference type="NCBI Taxonomy" id="28038"/>
    <lineage>
        <taxon>Bacteria</taxon>
        <taxon>Bacillati</taxon>
        <taxon>Bacillota</taxon>
        <taxon>Bacilli</taxon>
        <taxon>Lactobacillales</taxon>
        <taxon>Lactobacillaceae</taxon>
        <taxon>Latilactobacillus</taxon>
    </lineage>
</organism>
<sequence>MEFKTKAIIKEILEPFNIISCVYEGDGGLVYGLKTKKYPGNQYQVAFRSELDALKMPSSNIYHGCGHDAHTASLIAYIAYLQKIKFQEYNILFVFQSSEESGNGAASIVQELVRRDIHVEKIFGIHNAPEISVNDIAVSTGQILANNYTNRLLIRLNQDKFNNLGELSVLEVLVQSIQSLLNKGIYCQIGELTTNGQTGIHADYMCLTLSFRSDKQKLNDLVLNFDELINILKKQTGVQDIQVENVNRHWKIKNDPVISKRIAQTGLFNVLEIPESLSSDDFCYYQYLVGQVCYLFIGSYASEKKSTIHSDSFEINNDFFKQIMKLYIQVLQEA</sequence>
<dbReference type="Proteomes" id="UP000825100">
    <property type="component" value="Plasmid WDN19_con2"/>
</dbReference>
<dbReference type="InterPro" id="IPR017439">
    <property type="entry name" value="Amidohydrolase"/>
</dbReference>
<geneLocation type="plasmid" evidence="1 2">
    <name>WDN19_con2</name>
</geneLocation>
<dbReference type="Pfam" id="PF01546">
    <property type="entry name" value="Peptidase_M20"/>
    <property type="match status" value="1"/>
</dbReference>
<dbReference type="SUPFAM" id="SSF53187">
    <property type="entry name" value="Zn-dependent exopeptidases"/>
    <property type="match status" value="1"/>
</dbReference>
<dbReference type="PANTHER" id="PTHR11014:SF63">
    <property type="entry name" value="METALLOPEPTIDASE, PUTATIVE (AFU_ORTHOLOGUE AFUA_6G09600)-RELATED"/>
    <property type="match status" value="1"/>
</dbReference>
<proteinExistence type="predicted"/>
<dbReference type="PANTHER" id="PTHR11014">
    <property type="entry name" value="PEPTIDASE M20 FAMILY MEMBER"/>
    <property type="match status" value="1"/>
</dbReference>
<keyword evidence="1" id="KW-0614">Plasmid</keyword>
<name>A0ABN6GMD8_LATCU</name>
<dbReference type="EMBL" id="AP024686">
    <property type="protein sequence ID" value="BCX31512.1"/>
    <property type="molecule type" value="Genomic_DNA"/>
</dbReference>
<reference evidence="1 2" key="1">
    <citation type="submission" date="2021-05" db="EMBL/GenBank/DDBJ databases">
        <title>Complete Genome Sequence of Latilactobacillus sp. Strain WDN19, a High D-Aspartate-producing Lactic Acid Bacterium Isolated from a Japanese Pickle.</title>
        <authorList>
            <person name="Kajitani K."/>
            <person name="Takahashi S."/>
        </authorList>
    </citation>
    <scope>NUCLEOTIDE SEQUENCE [LARGE SCALE GENOMIC DNA]</scope>
    <source>
        <strain evidence="1 2">WDN19</strain>
        <plasmid evidence="1 2">WDN19_con2</plasmid>
    </source>
</reference>
<keyword evidence="2" id="KW-1185">Reference proteome</keyword>
<protein>
    <recommendedName>
        <fullName evidence="3">Amidohydrolase</fullName>
    </recommendedName>
</protein>
<evidence type="ECO:0008006" key="3">
    <source>
        <dbReference type="Google" id="ProtNLM"/>
    </source>
</evidence>